<evidence type="ECO:0000256" key="2">
    <source>
        <dbReference type="ARBA" id="ARBA00004286"/>
    </source>
</evidence>
<comment type="subcellular location">
    <subcellularLocation>
        <location evidence="2">Chromosome</location>
    </subcellularLocation>
    <subcellularLocation>
        <location evidence="1">Nucleus</location>
    </subcellularLocation>
</comment>
<evidence type="ECO:0000256" key="5">
    <source>
        <dbReference type="ARBA" id="ARBA00022741"/>
    </source>
</evidence>
<evidence type="ECO:0000256" key="8">
    <source>
        <dbReference type="ARBA" id="ARBA00023054"/>
    </source>
</evidence>
<keyword evidence="9" id="KW-0233">DNA recombination</keyword>
<keyword evidence="10" id="KW-0234">DNA repair</keyword>
<evidence type="ECO:0000256" key="11">
    <source>
        <dbReference type="ARBA" id="ARBA00023242"/>
    </source>
</evidence>
<keyword evidence="4" id="KW-0158">Chromosome</keyword>
<dbReference type="EMBL" id="AMKT01000040">
    <property type="protein sequence ID" value="OXG22513.1"/>
    <property type="molecule type" value="Genomic_DNA"/>
</dbReference>
<evidence type="ECO:0000313" key="15">
    <source>
        <dbReference type="EMBL" id="OXG22513.1"/>
    </source>
</evidence>
<keyword evidence="11" id="KW-0539">Nucleus</keyword>
<evidence type="ECO:0000313" key="16">
    <source>
        <dbReference type="Proteomes" id="UP000199727"/>
    </source>
</evidence>
<sequence length="1156" mass="131256">MVRTGSRRPIDQLDPDNELAHPHRGSQFKRAKTEPGTGDISSSDFNSDNDDAGMDMDDSSDESEYEEPNYEEEALLAAYSDLRKSQKGYVGAASSAGIIKSISLIDFMCHRHLTVDFGPRMNFVVGHNGSGKSAVLTAIAVALGGKANLTGRGTGLKDLIRTGADRAVITIILANSGDSAYRPEVYNPHIVIERTIHSNGSSGYKFKASKDGKTIANKRSELTSISDYFNINIDSPLTVLTQDQSRSFLQNADPSKLYKFFLNGTQLSNLLESYEASSQNIESLVNFIKRQREALPDLKTKVESYKRKIQASKKVMRQKRRNKQLLIELAWSYVIEKEKARDEKKSDVLELREKIEKVQEEIHKTDKELPQVNDAILETEIDLKNLDESSKPLAMAVRQAKAKTQEASKELRSMQSSVAEIEERIITEKSTLERLERKIEEQLRRNEPEQQEERRRLLQRRAKAEDILSKLQLERPARERERNDKFQAQKQAKEELQSINSNLEDINQSKAQIQRQIQNISRQTTSRIAAFGLHIEPLLEEINSTHWKHSKPIGPMGMFVHLEDMRYADVLQVMLGSALCSFAVRDHEDRIKLSNILSKHFARGYRPGNFTARDGARIPTIYRHSGELFDFSSGDLSRYGPTILSKLRIENEEVLRILIDHHHIEKNMLAPTLIEGNRLMDDLLNKNVAPHVTVHCADLMTTSGTKSNRHSGPTNRYRGNPLFTVDVGSEIAKCEAQLQDYESQCQQLRSSAIMTEKRIASLQQDMVKLSAGITDLQKKAIPLEKDLDQTKRKLADMASTEIDTSESIRDDLKERIIELEMKLQEHNADIIKQEDIIKQLDADVVQKRAAFDAQAPTKELLLKNLESQVQRRTNILARQSHWAQSLINYESKLEEAEETLVDLENNVQEWTNKALDYAPEKINTIKTPAQLEAERKALDQSITEASRALGVNLDELTAEYRLQRQRYQKANENIKDLNFLRVVLRKAMTNRHTWWHQTRSHIAIRAKTAFVVFESFRAMEGRLNFDHGHEKLSLVIHNQTTTESQDGTYTQISHYKGAKALSGGERSFSTVSLLLALWSTVPCPIRALDEWDVFLDAANRKVAAKNLMEGARESDGKQYILITPLDMQGIDTSGPDKKVIRMADPERGQGTLNMSR</sequence>
<feature type="domain" description="RecF/RecN/SMC N-terminal" evidence="14">
    <location>
        <begin position="99"/>
        <end position="1123"/>
    </location>
</feature>
<feature type="region of interest" description="Disordered" evidence="13">
    <location>
        <begin position="472"/>
        <end position="492"/>
    </location>
</feature>
<dbReference type="GO" id="GO:0005634">
    <property type="term" value="C:nucleus"/>
    <property type="evidence" value="ECO:0007669"/>
    <property type="project" value="UniProtKB-SubCell"/>
</dbReference>
<dbReference type="GO" id="GO:0003697">
    <property type="term" value="F:single-stranded DNA binding"/>
    <property type="evidence" value="ECO:0007669"/>
    <property type="project" value="TreeGrafter"/>
</dbReference>
<evidence type="ECO:0000256" key="4">
    <source>
        <dbReference type="ARBA" id="ARBA00022454"/>
    </source>
</evidence>
<dbReference type="GO" id="GO:0000724">
    <property type="term" value="P:double-strand break repair via homologous recombination"/>
    <property type="evidence" value="ECO:0007669"/>
    <property type="project" value="TreeGrafter"/>
</dbReference>
<evidence type="ECO:0000259" key="14">
    <source>
        <dbReference type="Pfam" id="PF02463"/>
    </source>
</evidence>
<keyword evidence="5" id="KW-0547">Nucleotide-binding</keyword>
<accession>A0A854QKS2</accession>
<dbReference type="OrthoDB" id="10072614at2759"/>
<evidence type="ECO:0000256" key="10">
    <source>
        <dbReference type="ARBA" id="ARBA00023204"/>
    </source>
</evidence>
<dbReference type="PANTHER" id="PTHR19306:SF6">
    <property type="entry name" value="STRUCTURAL MAINTENANCE OF CHROMOSOMES PROTEIN 6"/>
    <property type="match status" value="1"/>
</dbReference>
<evidence type="ECO:0000256" key="3">
    <source>
        <dbReference type="ARBA" id="ARBA00006793"/>
    </source>
</evidence>
<keyword evidence="8 12" id="KW-0175">Coiled coil</keyword>
<proteinExistence type="inferred from homology"/>
<comment type="caution">
    <text evidence="15">The sequence shown here is derived from an EMBL/GenBank/DDBJ whole genome shotgun (WGS) entry which is preliminary data.</text>
</comment>
<dbReference type="Gene3D" id="1.10.287.1490">
    <property type="match status" value="1"/>
</dbReference>
<dbReference type="Gene3D" id="3.40.50.300">
    <property type="entry name" value="P-loop containing nucleotide triphosphate hydrolases"/>
    <property type="match status" value="2"/>
</dbReference>
<dbReference type="PANTHER" id="PTHR19306">
    <property type="entry name" value="STRUCTURAL MAINTENANCE OF CHROMOSOMES 5,6 SMC5, SMC6"/>
    <property type="match status" value="1"/>
</dbReference>
<dbReference type="AlphaFoldDB" id="A0A854QKS2"/>
<dbReference type="Pfam" id="PF02463">
    <property type="entry name" value="SMC_N"/>
    <property type="match status" value="1"/>
</dbReference>
<evidence type="ECO:0000256" key="6">
    <source>
        <dbReference type="ARBA" id="ARBA00022763"/>
    </source>
</evidence>
<dbReference type="GO" id="GO:0035861">
    <property type="term" value="C:site of double-strand break"/>
    <property type="evidence" value="ECO:0007669"/>
    <property type="project" value="TreeGrafter"/>
</dbReference>
<evidence type="ECO:0000256" key="9">
    <source>
        <dbReference type="ARBA" id="ARBA00023172"/>
    </source>
</evidence>
<feature type="coiled-coil region" evidence="12">
    <location>
        <begin position="886"/>
        <end position="913"/>
    </location>
</feature>
<keyword evidence="7" id="KW-0067">ATP-binding</keyword>
<reference evidence="15 16" key="1">
    <citation type="submission" date="2017-06" db="EMBL/GenBank/DDBJ databases">
        <title>Global population genomics of the pathogenic fungus Cryptococcus neoformans var. grubii.</title>
        <authorList>
            <person name="Cuomo C."/>
            <person name="Litvintseva A."/>
            <person name="Chen Y."/>
            <person name="Young S."/>
            <person name="Zeng Q."/>
            <person name="Chapman S."/>
            <person name="Gujja S."/>
            <person name="Saif S."/>
            <person name="Birren B."/>
        </authorList>
    </citation>
    <scope>NUCLEOTIDE SEQUENCE [LARGE SCALE GENOMIC DNA]</scope>
    <source>
        <strain evidence="15 16">Tu259-1</strain>
    </source>
</reference>
<name>A0A854QKS2_CRYNE</name>
<evidence type="ECO:0000256" key="7">
    <source>
        <dbReference type="ARBA" id="ARBA00022840"/>
    </source>
</evidence>
<dbReference type="InterPro" id="IPR003395">
    <property type="entry name" value="RecF/RecN/SMC_N"/>
</dbReference>
<keyword evidence="6" id="KW-0227">DNA damage</keyword>
<dbReference type="GO" id="GO:0030915">
    <property type="term" value="C:Smc5-Smc6 complex"/>
    <property type="evidence" value="ECO:0007669"/>
    <property type="project" value="TreeGrafter"/>
</dbReference>
<dbReference type="SUPFAM" id="SSF52540">
    <property type="entry name" value="P-loop containing nucleoside triphosphate hydrolases"/>
    <property type="match status" value="1"/>
</dbReference>
<feature type="coiled-coil region" evidence="12">
    <location>
        <begin position="731"/>
        <end position="843"/>
    </location>
</feature>
<evidence type="ECO:0000256" key="12">
    <source>
        <dbReference type="SAM" id="Coils"/>
    </source>
</evidence>
<protein>
    <recommendedName>
        <fullName evidence="14">RecF/RecN/SMC N-terminal domain-containing protein</fullName>
    </recommendedName>
</protein>
<dbReference type="Proteomes" id="UP000199727">
    <property type="component" value="Unassembled WGS sequence"/>
</dbReference>
<evidence type="ECO:0000256" key="1">
    <source>
        <dbReference type="ARBA" id="ARBA00004123"/>
    </source>
</evidence>
<gene>
    <name evidence="15" type="ORF">C361_03178</name>
</gene>
<feature type="compositionally biased region" description="Acidic residues" evidence="13">
    <location>
        <begin position="47"/>
        <end position="70"/>
    </location>
</feature>
<organism evidence="15 16">
    <name type="scientific">Cryptococcus neoformans Tu259-1</name>
    <dbReference type="NCBI Taxonomy" id="1230072"/>
    <lineage>
        <taxon>Eukaryota</taxon>
        <taxon>Fungi</taxon>
        <taxon>Dikarya</taxon>
        <taxon>Basidiomycota</taxon>
        <taxon>Agaricomycotina</taxon>
        <taxon>Tremellomycetes</taxon>
        <taxon>Tremellales</taxon>
        <taxon>Cryptococcaceae</taxon>
        <taxon>Cryptococcus</taxon>
        <taxon>Cryptococcus neoformans species complex</taxon>
    </lineage>
</organism>
<comment type="similarity">
    <text evidence="3">Belongs to the SMC family. SMC6 subfamily.</text>
</comment>
<evidence type="ECO:0000256" key="13">
    <source>
        <dbReference type="SAM" id="MobiDB-lite"/>
    </source>
</evidence>
<feature type="region of interest" description="Disordered" evidence="13">
    <location>
        <begin position="1"/>
        <end position="70"/>
    </location>
</feature>
<dbReference type="InterPro" id="IPR027417">
    <property type="entry name" value="P-loop_NTPase"/>
</dbReference>
<dbReference type="GO" id="GO:0005524">
    <property type="term" value="F:ATP binding"/>
    <property type="evidence" value="ECO:0007669"/>
    <property type="project" value="UniProtKB-KW"/>
</dbReference>
<dbReference type="GO" id="GO:0003684">
    <property type="term" value="F:damaged DNA binding"/>
    <property type="evidence" value="ECO:0007669"/>
    <property type="project" value="TreeGrafter"/>
</dbReference>